<gene>
    <name evidence="3" type="ORF">SAMN04488122_5755</name>
</gene>
<dbReference type="PANTHER" id="PTHR10900:SF77">
    <property type="entry name" value="FI19380P1"/>
    <property type="match status" value="1"/>
</dbReference>
<evidence type="ECO:0000256" key="1">
    <source>
        <dbReference type="SAM" id="SignalP"/>
    </source>
</evidence>
<evidence type="ECO:0000313" key="3">
    <source>
        <dbReference type="EMBL" id="SEW53916.1"/>
    </source>
</evidence>
<dbReference type="GO" id="GO:0031012">
    <property type="term" value="C:extracellular matrix"/>
    <property type="evidence" value="ECO:0007669"/>
    <property type="project" value="TreeGrafter"/>
</dbReference>
<feature type="chain" id="PRO_5011749839" evidence="1">
    <location>
        <begin position="20"/>
        <end position="397"/>
    </location>
</feature>
<dbReference type="AlphaFoldDB" id="A0A1I0SB18"/>
<dbReference type="InterPro" id="IPR000782">
    <property type="entry name" value="FAS1_domain"/>
</dbReference>
<reference evidence="4" key="1">
    <citation type="submission" date="2016-10" db="EMBL/GenBank/DDBJ databases">
        <authorList>
            <person name="Varghese N."/>
            <person name="Submissions S."/>
        </authorList>
    </citation>
    <scope>NUCLEOTIDE SEQUENCE [LARGE SCALE GENOMIC DNA]</scope>
    <source>
        <strain evidence="4">DSM 3695</strain>
    </source>
</reference>
<feature type="domain" description="FAS1" evidence="2">
    <location>
        <begin position="38"/>
        <end position="190"/>
    </location>
</feature>
<keyword evidence="4" id="KW-1185">Reference proteome</keyword>
<dbReference type="GO" id="GO:0030198">
    <property type="term" value="P:extracellular matrix organization"/>
    <property type="evidence" value="ECO:0007669"/>
    <property type="project" value="TreeGrafter"/>
</dbReference>
<dbReference type="PROSITE" id="PS50213">
    <property type="entry name" value="FAS1"/>
    <property type="match status" value="2"/>
</dbReference>
<organism evidence="3 4">
    <name type="scientific">Chitinophaga arvensicola</name>
    <dbReference type="NCBI Taxonomy" id="29529"/>
    <lineage>
        <taxon>Bacteria</taxon>
        <taxon>Pseudomonadati</taxon>
        <taxon>Bacteroidota</taxon>
        <taxon>Chitinophagia</taxon>
        <taxon>Chitinophagales</taxon>
        <taxon>Chitinophagaceae</taxon>
        <taxon>Chitinophaga</taxon>
    </lineage>
</organism>
<feature type="signal peptide" evidence="1">
    <location>
        <begin position="1"/>
        <end position="19"/>
    </location>
</feature>
<dbReference type="EMBL" id="FOJG01000002">
    <property type="protein sequence ID" value="SEW53916.1"/>
    <property type="molecule type" value="Genomic_DNA"/>
</dbReference>
<dbReference type="SUPFAM" id="SSF82153">
    <property type="entry name" value="FAS1 domain"/>
    <property type="match status" value="2"/>
</dbReference>
<dbReference type="PANTHER" id="PTHR10900">
    <property type="entry name" value="PERIOSTIN-RELATED"/>
    <property type="match status" value="1"/>
</dbReference>
<dbReference type="Proteomes" id="UP000199310">
    <property type="component" value="Unassembled WGS sequence"/>
</dbReference>
<sequence length="397" mass="44771">MKLQLPVLLLILLAFVACRKQDIEPEPVGEPVPHEAGPDKTWQELLATSSYTRFRDAWQRSGMEARLKQSGSGFFSVLIPTDKAFDEAGWTADKIKTATAAELDGLLAFYVLPARLMPESMAVIPGNTPVATLSTRSMEGRENWYSRDYLDFVFIGKAGDSLLVDGKGMNKWGRYQQASNGIIYPIEHLVPMPTQTMWEFIEAEPRFSLYRDALLIADSLYKSEWMDFGVMTILQSGEQIGQLTLYAPNNDAFHKHGFNNAEDILNYCLRSWPLPPPDYDENMYYQQPTLSIDSILFAHGMEVYPTLQLYGDARIGKVYFSNDLATNARSLTHLLLQPGQMYYGPPVYISLDFINNNGQPGVKRHGATTPYTGLKTRDIRVFNGVIHEVDDLFIPSN</sequence>
<dbReference type="GO" id="GO:0007155">
    <property type="term" value="P:cell adhesion"/>
    <property type="evidence" value="ECO:0007669"/>
    <property type="project" value="TreeGrafter"/>
</dbReference>
<dbReference type="PROSITE" id="PS51257">
    <property type="entry name" value="PROKAR_LIPOPROTEIN"/>
    <property type="match status" value="1"/>
</dbReference>
<dbReference type="Gene3D" id="2.30.180.10">
    <property type="entry name" value="FAS1 domain"/>
    <property type="match status" value="2"/>
</dbReference>
<dbReference type="STRING" id="29529.SAMN04488122_5755"/>
<accession>A0A1I0SB18</accession>
<dbReference type="Pfam" id="PF02469">
    <property type="entry name" value="Fasciclin"/>
    <property type="match status" value="1"/>
</dbReference>
<dbReference type="InterPro" id="IPR036378">
    <property type="entry name" value="FAS1_dom_sf"/>
</dbReference>
<dbReference type="RefSeq" id="WP_089901325.1">
    <property type="nucleotide sequence ID" value="NZ_FOJG01000002.1"/>
</dbReference>
<proteinExistence type="predicted"/>
<dbReference type="GO" id="GO:0005615">
    <property type="term" value="C:extracellular space"/>
    <property type="evidence" value="ECO:0007669"/>
    <property type="project" value="TreeGrafter"/>
</dbReference>
<protein>
    <submittedName>
        <fullName evidence="3">Fasciclin domain-containing protein</fullName>
    </submittedName>
</protein>
<keyword evidence="1" id="KW-0732">Signal</keyword>
<name>A0A1I0SB18_9BACT</name>
<dbReference type="InterPro" id="IPR050904">
    <property type="entry name" value="Adhesion/Biosynth-related"/>
</dbReference>
<evidence type="ECO:0000313" key="4">
    <source>
        <dbReference type="Proteomes" id="UP000199310"/>
    </source>
</evidence>
<dbReference type="GO" id="GO:0050839">
    <property type="term" value="F:cell adhesion molecule binding"/>
    <property type="evidence" value="ECO:0007669"/>
    <property type="project" value="TreeGrafter"/>
</dbReference>
<evidence type="ECO:0000259" key="2">
    <source>
        <dbReference type="PROSITE" id="PS50213"/>
    </source>
</evidence>
<feature type="domain" description="FAS1" evidence="2">
    <location>
        <begin position="194"/>
        <end position="393"/>
    </location>
</feature>